<reference evidence="2" key="2">
    <citation type="submission" date="2014-05" db="EMBL/GenBank/DDBJ databases">
        <title>The genome and life-stage specific transcriptomes of Globodera pallida elucidate key aspects of plant parasitism by a cyst nematode.</title>
        <authorList>
            <person name="Cotton J.A."/>
            <person name="Lilley C.J."/>
            <person name="Jones L.M."/>
            <person name="Kikuchi T."/>
            <person name="Reid A.J."/>
            <person name="Thorpe P."/>
            <person name="Tsai I.J."/>
            <person name="Beasley H."/>
            <person name="Blok V."/>
            <person name="Cock P.J.A."/>
            <person name="Van den Akker S.E."/>
            <person name="Holroyd N."/>
            <person name="Hunt M."/>
            <person name="Mantelin S."/>
            <person name="Naghra H."/>
            <person name="Pain A."/>
            <person name="Palomares-Rius J.E."/>
            <person name="Zarowiecki M."/>
            <person name="Berriman M."/>
            <person name="Jones J.T."/>
            <person name="Urwin P.E."/>
        </authorList>
    </citation>
    <scope>NUCLEOTIDE SEQUENCE [LARGE SCALE GENOMIC DNA]</scope>
    <source>
        <strain evidence="2">Lindley</strain>
    </source>
</reference>
<reference evidence="3" key="3">
    <citation type="submission" date="2016-06" db="UniProtKB">
        <authorList>
            <consortium name="WormBaseParasite"/>
        </authorList>
    </citation>
    <scope>IDENTIFICATION</scope>
</reference>
<sequence>MASAPMPPPQDQREQQKKSTWKPLLIANRMRTTSEDSAESFDAYEPDSHNIGDSGRRMSITERFFGRSMTRERSNSLGEEQIGEEKHKSITENRNFKDFMKRQRKILGDDEWQ</sequence>
<organism evidence="2 3">
    <name type="scientific">Globodera pallida</name>
    <name type="common">Potato cyst nematode worm</name>
    <name type="synonym">Heterodera pallida</name>
    <dbReference type="NCBI Taxonomy" id="36090"/>
    <lineage>
        <taxon>Eukaryota</taxon>
        <taxon>Metazoa</taxon>
        <taxon>Ecdysozoa</taxon>
        <taxon>Nematoda</taxon>
        <taxon>Chromadorea</taxon>
        <taxon>Rhabditida</taxon>
        <taxon>Tylenchina</taxon>
        <taxon>Tylenchomorpha</taxon>
        <taxon>Tylenchoidea</taxon>
        <taxon>Heteroderidae</taxon>
        <taxon>Heteroderinae</taxon>
        <taxon>Globodera</taxon>
    </lineage>
</organism>
<name>A0A183BM94_GLOPA</name>
<evidence type="ECO:0000313" key="2">
    <source>
        <dbReference type="Proteomes" id="UP000050741"/>
    </source>
</evidence>
<feature type="region of interest" description="Disordered" evidence="1">
    <location>
        <begin position="1"/>
        <end position="55"/>
    </location>
</feature>
<evidence type="ECO:0000313" key="3">
    <source>
        <dbReference type="WBParaSite" id="GPLIN_000172900"/>
    </source>
</evidence>
<feature type="compositionally biased region" description="Pro residues" evidence="1">
    <location>
        <begin position="1"/>
        <end position="10"/>
    </location>
</feature>
<protein>
    <submittedName>
        <fullName evidence="3">Uncharacterized protein</fullName>
    </submittedName>
</protein>
<accession>A0A183BM94</accession>
<feature type="compositionally biased region" description="Basic and acidic residues" evidence="1">
    <location>
        <begin position="46"/>
        <end position="55"/>
    </location>
</feature>
<keyword evidence="2" id="KW-1185">Reference proteome</keyword>
<dbReference type="AlphaFoldDB" id="A0A183BM94"/>
<evidence type="ECO:0000256" key="1">
    <source>
        <dbReference type="SAM" id="MobiDB-lite"/>
    </source>
</evidence>
<dbReference type="WBParaSite" id="GPLIN_000172900">
    <property type="protein sequence ID" value="GPLIN_000172900"/>
    <property type="gene ID" value="GPLIN_000172900"/>
</dbReference>
<proteinExistence type="predicted"/>
<feature type="compositionally biased region" description="Acidic residues" evidence="1">
    <location>
        <begin position="36"/>
        <end position="45"/>
    </location>
</feature>
<dbReference type="Proteomes" id="UP000050741">
    <property type="component" value="Unassembled WGS sequence"/>
</dbReference>
<reference evidence="2" key="1">
    <citation type="submission" date="2013-12" db="EMBL/GenBank/DDBJ databases">
        <authorList>
            <person name="Aslett M."/>
        </authorList>
    </citation>
    <scope>NUCLEOTIDE SEQUENCE [LARGE SCALE GENOMIC DNA]</scope>
    <source>
        <strain evidence="2">Lindley</strain>
    </source>
</reference>